<dbReference type="InterPro" id="IPR005561">
    <property type="entry name" value="ANTAR"/>
</dbReference>
<keyword evidence="7" id="KW-1185">Reference proteome</keyword>
<proteinExistence type="predicted"/>
<reference evidence="7" key="1">
    <citation type="submission" date="2023-07" db="EMBL/GenBank/DDBJ databases">
        <title>30 novel species of actinomycetes from the DSMZ collection.</title>
        <authorList>
            <person name="Nouioui I."/>
        </authorList>
    </citation>
    <scope>NUCLEOTIDE SEQUENCE [LARGE SCALE GENOMIC DNA]</scope>
    <source>
        <strain evidence="7">DSM 45834</strain>
    </source>
</reference>
<dbReference type="InterPro" id="IPR011006">
    <property type="entry name" value="CheY-like_superfamily"/>
</dbReference>
<dbReference type="PROSITE" id="PS50921">
    <property type="entry name" value="ANTAR"/>
    <property type="match status" value="1"/>
</dbReference>
<dbReference type="SMART" id="SM00065">
    <property type="entry name" value="GAF"/>
    <property type="match status" value="1"/>
</dbReference>
<evidence type="ECO:0000256" key="3">
    <source>
        <dbReference type="ARBA" id="ARBA00023015"/>
    </source>
</evidence>
<evidence type="ECO:0000259" key="5">
    <source>
        <dbReference type="PROSITE" id="PS50921"/>
    </source>
</evidence>
<dbReference type="InterPro" id="IPR012074">
    <property type="entry name" value="GAF_ANTAR"/>
</dbReference>
<dbReference type="SUPFAM" id="SSF52172">
    <property type="entry name" value="CheY-like"/>
    <property type="match status" value="1"/>
</dbReference>
<dbReference type="InterPro" id="IPR036388">
    <property type="entry name" value="WH-like_DNA-bd_sf"/>
</dbReference>
<keyword evidence="4" id="KW-0804">Transcription</keyword>
<dbReference type="Gene3D" id="3.30.450.40">
    <property type="match status" value="1"/>
</dbReference>
<keyword evidence="1" id="KW-0808">Transferase</keyword>
<protein>
    <submittedName>
        <fullName evidence="6">GAF and ANTAR domain-containing protein</fullName>
    </submittedName>
</protein>
<evidence type="ECO:0000256" key="2">
    <source>
        <dbReference type="ARBA" id="ARBA00022777"/>
    </source>
</evidence>
<sequence>MDETQMPAGPDEPAPWSTVEQLVRTLRVPKGDPRDLVPRIVGEAVRIVPAAEHAGVIVAEPEGKLRTVFASGPVPQQLDELQTEMGTGPCLTAARKQIVVRMHDVAADTRWPDFCRAAKGCDVGSMLCVPLFVDDRMLGTLSFYGEQPDAFREHAEPVARMLATLAAVALADSFQRTRIERALGNRDMIGQAKGILMCRLGVRADAAFEMLRAHSQRTNIKLVTVAERVAETGSLDEAPPTAEG</sequence>
<gene>
    <name evidence="6" type="ORF">RM445_00070</name>
</gene>
<dbReference type="InterPro" id="IPR029016">
    <property type="entry name" value="GAF-like_dom_sf"/>
</dbReference>
<dbReference type="InterPro" id="IPR003018">
    <property type="entry name" value="GAF"/>
</dbReference>
<accession>A0ABU2N1X3</accession>
<dbReference type="SUPFAM" id="SSF55781">
    <property type="entry name" value="GAF domain-like"/>
    <property type="match status" value="1"/>
</dbReference>
<name>A0ABU2N1X3_9PSEU</name>
<comment type="caution">
    <text evidence="6">The sequence shown here is derived from an EMBL/GenBank/DDBJ whole genome shotgun (WGS) entry which is preliminary data.</text>
</comment>
<evidence type="ECO:0000256" key="1">
    <source>
        <dbReference type="ARBA" id="ARBA00022679"/>
    </source>
</evidence>
<dbReference type="Proteomes" id="UP001183202">
    <property type="component" value="Unassembled WGS sequence"/>
</dbReference>
<keyword evidence="3" id="KW-0805">Transcription regulation</keyword>
<keyword evidence="2" id="KW-0418">Kinase</keyword>
<dbReference type="Gene3D" id="1.10.10.10">
    <property type="entry name" value="Winged helix-like DNA-binding domain superfamily/Winged helix DNA-binding domain"/>
    <property type="match status" value="1"/>
</dbReference>
<evidence type="ECO:0000313" key="6">
    <source>
        <dbReference type="EMBL" id="MDT0347917.1"/>
    </source>
</evidence>
<dbReference type="SMART" id="SM01012">
    <property type="entry name" value="ANTAR"/>
    <property type="match status" value="1"/>
</dbReference>
<dbReference type="Pfam" id="PF03861">
    <property type="entry name" value="ANTAR"/>
    <property type="match status" value="1"/>
</dbReference>
<evidence type="ECO:0000313" key="7">
    <source>
        <dbReference type="Proteomes" id="UP001183202"/>
    </source>
</evidence>
<feature type="domain" description="ANTAR" evidence="5">
    <location>
        <begin position="169"/>
        <end position="230"/>
    </location>
</feature>
<dbReference type="PIRSF" id="PIRSF036625">
    <property type="entry name" value="GAF_ANTAR"/>
    <property type="match status" value="1"/>
</dbReference>
<dbReference type="EMBL" id="JAVREJ010000001">
    <property type="protein sequence ID" value="MDT0347917.1"/>
    <property type="molecule type" value="Genomic_DNA"/>
</dbReference>
<organism evidence="6 7">
    <name type="scientific">Pseudonocardia charpentierae</name>
    <dbReference type="NCBI Taxonomy" id="3075545"/>
    <lineage>
        <taxon>Bacteria</taxon>
        <taxon>Bacillati</taxon>
        <taxon>Actinomycetota</taxon>
        <taxon>Actinomycetes</taxon>
        <taxon>Pseudonocardiales</taxon>
        <taxon>Pseudonocardiaceae</taxon>
        <taxon>Pseudonocardia</taxon>
    </lineage>
</organism>
<dbReference type="RefSeq" id="WP_311553817.1">
    <property type="nucleotide sequence ID" value="NZ_JAVREJ010000001.1"/>
</dbReference>
<dbReference type="Pfam" id="PF13185">
    <property type="entry name" value="GAF_2"/>
    <property type="match status" value="1"/>
</dbReference>
<evidence type="ECO:0000256" key="4">
    <source>
        <dbReference type="ARBA" id="ARBA00023163"/>
    </source>
</evidence>